<keyword evidence="5" id="KW-0560">Oxidoreductase</keyword>
<dbReference type="GO" id="GO:0004502">
    <property type="term" value="F:kynurenine 3-monooxygenase activity"/>
    <property type="evidence" value="ECO:0007669"/>
    <property type="project" value="TreeGrafter"/>
</dbReference>
<keyword evidence="6" id="KW-0503">Monooxygenase</keyword>
<name>A0AAD3H351_9STRA</name>
<evidence type="ECO:0000256" key="1">
    <source>
        <dbReference type="ARBA" id="ARBA00001974"/>
    </source>
</evidence>
<evidence type="ECO:0000259" key="8">
    <source>
        <dbReference type="Pfam" id="PF01494"/>
    </source>
</evidence>
<dbReference type="Proteomes" id="UP001054902">
    <property type="component" value="Unassembled WGS sequence"/>
</dbReference>
<evidence type="ECO:0000256" key="3">
    <source>
        <dbReference type="ARBA" id="ARBA00022827"/>
    </source>
</evidence>
<comment type="caution">
    <text evidence="9">The sequence shown here is derived from an EMBL/GenBank/DDBJ whole genome shotgun (WGS) entry which is preliminary data.</text>
</comment>
<sequence>MSSSTKEIRKVVVSGAGPAGILCSALLLARNEEEDATIIYDVTLVDGRQDFGALSKEELSESFRSWMLGLANHGMDSIREIPDLYNNYVKGEGVELEELNLYLGSKKITQGVADDIDTSNLDAFIVDRNFIVAALARYVRDTHTSNKYYTAMYDTTCQYVDYENKQVLVRNVQTKKEEYIPYDLLIGCDGVRSVVREALIKCHSDFTCKVSDIFQEFKAVHVDRPKELSAKGMSLLPNIFKNCQGIALPETGGKVNISIGVPRNLYEELDEELKSDDYKVVSKYLKENFKAFELVDYDDYAKQWVGQRWNQTGMVHCNKYHSSKMNIVIMGDAAHATSPSIGMGMNTALRDARVFYQLLKKNKDDIEKTLPQFSEERVKEGNSLSSLAFNLYCLDSKMQTMEVLHMIIRTFLHKKFPKLVTNHPQNMIGMRDVALSDVYDLATRLNIIPKLRARNELIQHQYFEKLTGMTKPEKKKYTGAIISAFVAISAVMIALIVKE</sequence>
<accession>A0AAD3H351</accession>
<dbReference type="Pfam" id="PF01494">
    <property type="entry name" value="FAD_binding_3"/>
    <property type="match status" value="1"/>
</dbReference>
<dbReference type="PANTHER" id="PTHR46028:SF2">
    <property type="entry name" value="KYNURENINE 3-MONOOXYGENASE"/>
    <property type="match status" value="1"/>
</dbReference>
<evidence type="ECO:0000256" key="2">
    <source>
        <dbReference type="ARBA" id="ARBA00022630"/>
    </source>
</evidence>
<keyword evidence="7" id="KW-1133">Transmembrane helix</keyword>
<evidence type="ECO:0000256" key="4">
    <source>
        <dbReference type="ARBA" id="ARBA00022857"/>
    </source>
</evidence>
<protein>
    <submittedName>
        <fullName evidence="9">FAD/NAD(P)-binding domain-containing protein</fullName>
    </submittedName>
</protein>
<dbReference type="PANTHER" id="PTHR46028">
    <property type="entry name" value="KYNURENINE 3-MONOOXYGENASE"/>
    <property type="match status" value="1"/>
</dbReference>
<dbReference type="InterPro" id="IPR036188">
    <property type="entry name" value="FAD/NAD-bd_sf"/>
</dbReference>
<feature type="transmembrane region" description="Helical" evidence="7">
    <location>
        <begin position="477"/>
        <end position="497"/>
    </location>
</feature>
<dbReference type="InterPro" id="IPR002938">
    <property type="entry name" value="FAD-bd"/>
</dbReference>
<keyword evidence="7" id="KW-0812">Transmembrane</keyword>
<evidence type="ECO:0000313" key="10">
    <source>
        <dbReference type="Proteomes" id="UP001054902"/>
    </source>
</evidence>
<evidence type="ECO:0000256" key="5">
    <source>
        <dbReference type="ARBA" id="ARBA00023002"/>
    </source>
</evidence>
<dbReference type="Gene3D" id="3.50.50.60">
    <property type="entry name" value="FAD/NAD(P)-binding domain"/>
    <property type="match status" value="1"/>
</dbReference>
<feature type="domain" description="FAD-binding" evidence="8">
    <location>
        <begin position="161"/>
        <end position="359"/>
    </location>
</feature>
<reference evidence="9 10" key="1">
    <citation type="journal article" date="2021" name="Sci. Rep.">
        <title>The genome of the diatom Chaetoceros tenuissimus carries an ancient integrated fragment of an extant virus.</title>
        <authorList>
            <person name="Hongo Y."/>
            <person name="Kimura K."/>
            <person name="Takaki Y."/>
            <person name="Yoshida Y."/>
            <person name="Baba S."/>
            <person name="Kobayashi G."/>
            <person name="Nagasaki K."/>
            <person name="Hano T."/>
            <person name="Tomaru Y."/>
        </authorList>
    </citation>
    <scope>NUCLEOTIDE SEQUENCE [LARGE SCALE GENOMIC DNA]</scope>
    <source>
        <strain evidence="9 10">NIES-3715</strain>
    </source>
</reference>
<organism evidence="9 10">
    <name type="scientific">Chaetoceros tenuissimus</name>
    <dbReference type="NCBI Taxonomy" id="426638"/>
    <lineage>
        <taxon>Eukaryota</taxon>
        <taxon>Sar</taxon>
        <taxon>Stramenopiles</taxon>
        <taxon>Ochrophyta</taxon>
        <taxon>Bacillariophyta</taxon>
        <taxon>Coscinodiscophyceae</taxon>
        <taxon>Chaetocerotophycidae</taxon>
        <taxon>Chaetocerotales</taxon>
        <taxon>Chaetocerotaceae</taxon>
        <taxon>Chaetoceros</taxon>
    </lineage>
</organism>
<dbReference type="GO" id="GO:0070189">
    <property type="term" value="P:kynurenine metabolic process"/>
    <property type="evidence" value="ECO:0007669"/>
    <property type="project" value="TreeGrafter"/>
</dbReference>
<dbReference type="AlphaFoldDB" id="A0AAD3H351"/>
<evidence type="ECO:0000313" key="9">
    <source>
        <dbReference type="EMBL" id="GFH48184.1"/>
    </source>
</evidence>
<dbReference type="GO" id="GO:0071949">
    <property type="term" value="F:FAD binding"/>
    <property type="evidence" value="ECO:0007669"/>
    <property type="project" value="InterPro"/>
</dbReference>
<keyword evidence="7" id="KW-0472">Membrane</keyword>
<keyword evidence="3" id="KW-0274">FAD</keyword>
<keyword evidence="2" id="KW-0285">Flavoprotein</keyword>
<keyword evidence="10" id="KW-1185">Reference proteome</keyword>
<evidence type="ECO:0000256" key="6">
    <source>
        <dbReference type="ARBA" id="ARBA00023033"/>
    </source>
</evidence>
<gene>
    <name evidence="9" type="ORF">CTEN210_04660</name>
</gene>
<dbReference type="PRINTS" id="PR00420">
    <property type="entry name" value="RNGMNOXGNASE"/>
</dbReference>
<dbReference type="EMBL" id="BLLK01000027">
    <property type="protein sequence ID" value="GFH48184.1"/>
    <property type="molecule type" value="Genomic_DNA"/>
</dbReference>
<proteinExistence type="predicted"/>
<keyword evidence="4" id="KW-0521">NADP</keyword>
<dbReference type="SUPFAM" id="SSF51905">
    <property type="entry name" value="FAD/NAD(P)-binding domain"/>
    <property type="match status" value="1"/>
</dbReference>
<comment type="cofactor">
    <cofactor evidence="1">
        <name>FAD</name>
        <dbReference type="ChEBI" id="CHEBI:57692"/>
    </cofactor>
</comment>
<evidence type="ECO:0000256" key="7">
    <source>
        <dbReference type="SAM" id="Phobius"/>
    </source>
</evidence>